<comment type="caution">
    <text evidence="1">The sequence shown here is derived from an EMBL/GenBank/DDBJ whole genome shotgun (WGS) entry which is preliminary data.</text>
</comment>
<sequence>MVSSAASSNPEHNQSEKNFPIRNGFEVLKLIDFTLDHASAKSVQGRFVVSKASCQPFGVLHDGVTAYIAESLGSLGAGIASGLRVAGIELTINYLQAARLGEEVVVTATPILAGNRTQVWNITFLASKEEDSSTESSPPKVFAVSRLTLIVGLPYDGSDLKKKTPQLSSSL</sequence>
<name>A0ACC2E4T0_DIPCM</name>
<accession>A0ACC2E4T0</accession>
<proteinExistence type="predicted"/>
<dbReference type="EMBL" id="CM055094">
    <property type="protein sequence ID" value="KAJ7561536.1"/>
    <property type="molecule type" value="Genomic_DNA"/>
</dbReference>
<evidence type="ECO:0000313" key="1">
    <source>
        <dbReference type="EMBL" id="KAJ7561536.1"/>
    </source>
</evidence>
<protein>
    <submittedName>
        <fullName evidence="1">Uncharacterized protein</fullName>
    </submittedName>
</protein>
<evidence type="ECO:0000313" key="2">
    <source>
        <dbReference type="Proteomes" id="UP001162992"/>
    </source>
</evidence>
<dbReference type="Proteomes" id="UP001162992">
    <property type="component" value="Chromosome 3"/>
</dbReference>
<gene>
    <name evidence="1" type="ORF">O6H91_03G032200</name>
</gene>
<organism evidence="1 2">
    <name type="scientific">Diphasiastrum complanatum</name>
    <name type="common">Issler's clubmoss</name>
    <name type="synonym">Lycopodium complanatum</name>
    <dbReference type="NCBI Taxonomy" id="34168"/>
    <lineage>
        <taxon>Eukaryota</taxon>
        <taxon>Viridiplantae</taxon>
        <taxon>Streptophyta</taxon>
        <taxon>Embryophyta</taxon>
        <taxon>Tracheophyta</taxon>
        <taxon>Lycopodiopsida</taxon>
        <taxon>Lycopodiales</taxon>
        <taxon>Lycopodiaceae</taxon>
        <taxon>Lycopodioideae</taxon>
        <taxon>Diphasiastrum</taxon>
    </lineage>
</organism>
<reference evidence="2" key="1">
    <citation type="journal article" date="2024" name="Proc. Natl. Acad. Sci. U.S.A.">
        <title>Extraordinary preservation of gene collinearity over three hundred million years revealed in homosporous lycophytes.</title>
        <authorList>
            <person name="Li C."/>
            <person name="Wickell D."/>
            <person name="Kuo L.Y."/>
            <person name="Chen X."/>
            <person name="Nie B."/>
            <person name="Liao X."/>
            <person name="Peng D."/>
            <person name="Ji J."/>
            <person name="Jenkins J."/>
            <person name="Williams M."/>
            <person name="Shu S."/>
            <person name="Plott C."/>
            <person name="Barry K."/>
            <person name="Rajasekar S."/>
            <person name="Grimwood J."/>
            <person name="Han X."/>
            <person name="Sun S."/>
            <person name="Hou Z."/>
            <person name="He W."/>
            <person name="Dai G."/>
            <person name="Sun C."/>
            <person name="Schmutz J."/>
            <person name="Leebens-Mack J.H."/>
            <person name="Li F.W."/>
            <person name="Wang L."/>
        </authorList>
    </citation>
    <scope>NUCLEOTIDE SEQUENCE [LARGE SCALE GENOMIC DNA]</scope>
    <source>
        <strain evidence="2">cv. PW_Plant_1</strain>
    </source>
</reference>
<keyword evidence="2" id="KW-1185">Reference proteome</keyword>